<dbReference type="EC" id="4.2.1.2" evidence="5"/>
<evidence type="ECO:0000313" key="14">
    <source>
        <dbReference type="EMBL" id="KAK1940226.1"/>
    </source>
</evidence>
<dbReference type="SUPFAM" id="SSF117457">
    <property type="entry name" value="FumA C-terminal domain-like"/>
    <property type="match status" value="1"/>
</dbReference>
<evidence type="ECO:0000256" key="6">
    <source>
        <dbReference type="ARBA" id="ARBA00022485"/>
    </source>
</evidence>
<evidence type="ECO:0000256" key="9">
    <source>
        <dbReference type="ARBA" id="ARBA00023004"/>
    </source>
</evidence>
<gene>
    <name evidence="14" type="ORF">X943_000322</name>
</gene>
<comment type="cofactor">
    <cofactor evidence="1">
        <name>[4Fe-4S] cluster</name>
        <dbReference type="ChEBI" id="CHEBI:49883"/>
    </cofactor>
</comment>
<evidence type="ECO:0000256" key="7">
    <source>
        <dbReference type="ARBA" id="ARBA00022532"/>
    </source>
</evidence>
<evidence type="ECO:0000256" key="5">
    <source>
        <dbReference type="ARBA" id="ARBA00012921"/>
    </source>
</evidence>
<dbReference type="GO" id="GO:0046872">
    <property type="term" value="F:metal ion binding"/>
    <property type="evidence" value="ECO:0007669"/>
    <property type="project" value="UniProtKB-KW"/>
</dbReference>
<comment type="subunit">
    <text evidence="4">Homodimer.</text>
</comment>
<sequence>MLLRLAYRSAFRCAIKQQSFLRRRHMMTTSGCSGCKFFSSGAGGACEAQPPTVESGAPNFDERFVNPLECHGKHDEFVFERQDDLSELLNVVDTGIRSLKDGPPVKMLVVPQDVIERLTERAFIETMHFLRRHHLQQLRNILDDSDASGNDRFVAMQLLKNACIASGGILPGCQDTGTAIVIGKRGNLIFSENDSTAIAKGVYGAYVRRKFRYSQMSPLSMYEEVSTKCNLPAQIELYSKEGAEYELLYIAKGGGSANKTFLYQQTKAVLNPDVLLKFLIDQIKTIGTSACPPYHLAIVVGGLSAEMTLKTVKLASCKYLDNLPTVGSNFGSAFRDVGLEDKVLEMTRTLGIGAQFGGKYFCHDVRVIRLPRHGASCPIGIGVSCSADRQIMAKINQDGVYLEKLEHDPAQFLPNIAESSGSDEIHIDLEAGMDNVLAQIRQYPVKTRVLLQGTLIVARDIAHARLSKILDETGDLPEYAKKYPIYYAGPAKKPDGFVSGSFGPTTAGRMDSYASKFMEKGASLITLAKGNRSHAFAKACAKYGGVYLGSVGGPAALIAKECVTSVSVIDFPELGMEAVHKITVKNFPAFVVVDAKGNDFYKEWCG</sequence>
<reference evidence="14" key="2">
    <citation type="submission" date="2021-05" db="EMBL/GenBank/DDBJ databases">
        <authorList>
            <person name="Pain A."/>
        </authorList>
    </citation>
    <scope>NUCLEOTIDE SEQUENCE</scope>
    <source>
        <strain evidence="14">1802A</strain>
    </source>
</reference>
<keyword evidence="11" id="KW-0456">Lyase</keyword>
<keyword evidence="6" id="KW-0004">4Fe-4S</keyword>
<dbReference type="NCBIfam" id="TIGR00723">
    <property type="entry name" value="ttdB_fumA_fumB"/>
    <property type="match status" value="1"/>
</dbReference>
<dbReference type="Pfam" id="PF05681">
    <property type="entry name" value="Fumerase"/>
    <property type="match status" value="1"/>
</dbReference>
<accession>A0AAD9GKQ2</accession>
<evidence type="ECO:0000256" key="2">
    <source>
        <dbReference type="ARBA" id="ARBA00004859"/>
    </source>
</evidence>
<dbReference type="AlphaFoldDB" id="A0AAD9GKQ2"/>
<keyword evidence="9" id="KW-0408">Iron</keyword>
<dbReference type="GO" id="GO:0004333">
    <property type="term" value="F:fumarate hydratase activity"/>
    <property type="evidence" value="ECO:0007669"/>
    <property type="project" value="UniProtKB-EC"/>
</dbReference>
<dbReference type="Gene3D" id="3.20.130.10">
    <property type="entry name" value="Fe-S hydro-lyase, tartrate dehydratase beta-type, catalytic domain"/>
    <property type="match status" value="1"/>
</dbReference>
<protein>
    <recommendedName>
        <fullName evidence="5">fumarate hydratase</fullName>
        <ecNumber evidence="5">4.2.1.2</ecNumber>
    </recommendedName>
</protein>
<comment type="similarity">
    <text evidence="3">Belongs to the class-I fumarase family.</text>
</comment>
<dbReference type="InterPro" id="IPR004647">
    <property type="entry name" value="Fe-S_hydro-lyase_TtdB-typ_cat"/>
</dbReference>
<name>A0AAD9GKQ2_BABDI</name>
<dbReference type="InterPro" id="IPR004646">
    <property type="entry name" value="Fe-S_hydro-lyase_TtdA-typ_cat"/>
</dbReference>
<proteinExistence type="inferred from homology"/>
<dbReference type="GO" id="GO:0006099">
    <property type="term" value="P:tricarboxylic acid cycle"/>
    <property type="evidence" value="ECO:0007669"/>
    <property type="project" value="UniProtKB-KW"/>
</dbReference>
<feature type="domain" description="Fe-S hydro-lyase tartrate dehydratase beta-type catalytic" evidence="13">
    <location>
        <begin position="399"/>
        <end position="604"/>
    </location>
</feature>
<dbReference type="EMBL" id="JAHBMH010000003">
    <property type="protein sequence ID" value="KAK1940226.1"/>
    <property type="molecule type" value="Genomic_DNA"/>
</dbReference>
<evidence type="ECO:0000259" key="13">
    <source>
        <dbReference type="Pfam" id="PF05683"/>
    </source>
</evidence>
<keyword evidence="8" id="KW-0479">Metal-binding</keyword>
<dbReference type="Proteomes" id="UP001195914">
    <property type="component" value="Unassembled WGS sequence"/>
</dbReference>
<evidence type="ECO:0000256" key="10">
    <source>
        <dbReference type="ARBA" id="ARBA00023014"/>
    </source>
</evidence>
<dbReference type="PANTHER" id="PTHR30389:SF0">
    <property type="entry name" value="FUMARATE HYDRATASE CLASS I, AEROBIC"/>
    <property type="match status" value="1"/>
</dbReference>
<keyword evidence="10" id="KW-0411">Iron-sulfur</keyword>
<dbReference type="PIRSF" id="PIRSF001394">
    <property type="entry name" value="Fe_dep_fumar_hy"/>
    <property type="match status" value="1"/>
</dbReference>
<keyword evidence="15" id="KW-1185">Reference proteome</keyword>
<dbReference type="InterPro" id="IPR051208">
    <property type="entry name" value="Class-I_Fumarase/Tartrate_DH"/>
</dbReference>
<organism evidence="14 15">
    <name type="scientific">Babesia divergens</name>
    <dbReference type="NCBI Taxonomy" id="32595"/>
    <lineage>
        <taxon>Eukaryota</taxon>
        <taxon>Sar</taxon>
        <taxon>Alveolata</taxon>
        <taxon>Apicomplexa</taxon>
        <taxon>Aconoidasida</taxon>
        <taxon>Piroplasmida</taxon>
        <taxon>Babesiidae</taxon>
        <taxon>Babesia</taxon>
    </lineage>
</organism>
<evidence type="ECO:0000256" key="4">
    <source>
        <dbReference type="ARBA" id="ARBA00011738"/>
    </source>
</evidence>
<feature type="domain" description="Fe-S hydro-lyase tartrate dehydratase alpha-type catalytic" evidence="12">
    <location>
        <begin position="118"/>
        <end position="393"/>
    </location>
</feature>
<keyword evidence="7" id="KW-0816">Tricarboxylic acid cycle</keyword>
<evidence type="ECO:0000259" key="12">
    <source>
        <dbReference type="Pfam" id="PF05681"/>
    </source>
</evidence>
<reference evidence="14" key="1">
    <citation type="journal article" date="2014" name="Nucleic Acids Res.">
        <title>The evolutionary dynamics of variant antigen genes in Babesia reveal a history of genomic innovation underlying host-parasite interaction.</title>
        <authorList>
            <person name="Jackson A.P."/>
            <person name="Otto T.D."/>
            <person name="Darby A."/>
            <person name="Ramaprasad A."/>
            <person name="Xia D."/>
            <person name="Echaide I.E."/>
            <person name="Farber M."/>
            <person name="Gahlot S."/>
            <person name="Gamble J."/>
            <person name="Gupta D."/>
            <person name="Gupta Y."/>
            <person name="Jackson L."/>
            <person name="Malandrin L."/>
            <person name="Malas T.B."/>
            <person name="Moussa E."/>
            <person name="Nair M."/>
            <person name="Reid A.J."/>
            <person name="Sanders M."/>
            <person name="Sharma J."/>
            <person name="Tracey A."/>
            <person name="Quail M.A."/>
            <person name="Weir W."/>
            <person name="Wastling J.M."/>
            <person name="Hall N."/>
            <person name="Willadsen P."/>
            <person name="Lingelbach K."/>
            <person name="Shiels B."/>
            <person name="Tait A."/>
            <person name="Berriman M."/>
            <person name="Allred D.R."/>
            <person name="Pain A."/>
        </authorList>
    </citation>
    <scope>NUCLEOTIDE SEQUENCE</scope>
    <source>
        <strain evidence="14">1802A</strain>
    </source>
</reference>
<evidence type="ECO:0000256" key="3">
    <source>
        <dbReference type="ARBA" id="ARBA00008876"/>
    </source>
</evidence>
<comment type="pathway">
    <text evidence="2">Carbohydrate metabolism; tricarboxylic acid cycle; (S)-malate from fumarate: step 1/1.</text>
</comment>
<dbReference type="Pfam" id="PF05683">
    <property type="entry name" value="Fumerase_C"/>
    <property type="match status" value="1"/>
</dbReference>
<evidence type="ECO:0000256" key="11">
    <source>
        <dbReference type="ARBA" id="ARBA00023239"/>
    </source>
</evidence>
<dbReference type="GO" id="GO:0051539">
    <property type="term" value="F:4 iron, 4 sulfur cluster binding"/>
    <property type="evidence" value="ECO:0007669"/>
    <property type="project" value="UniProtKB-KW"/>
</dbReference>
<comment type="caution">
    <text evidence="14">The sequence shown here is derived from an EMBL/GenBank/DDBJ whole genome shotgun (WGS) entry which is preliminary data.</text>
</comment>
<evidence type="ECO:0000256" key="1">
    <source>
        <dbReference type="ARBA" id="ARBA00001966"/>
    </source>
</evidence>
<dbReference type="PANTHER" id="PTHR30389">
    <property type="entry name" value="FUMARATE HYDRATASE-RELATED"/>
    <property type="match status" value="1"/>
</dbReference>
<evidence type="ECO:0000256" key="8">
    <source>
        <dbReference type="ARBA" id="ARBA00022723"/>
    </source>
</evidence>
<dbReference type="InterPro" id="IPR011167">
    <property type="entry name" value="Fe_dep_fumarate_hydratase"/>
</dbReference>
<dbReference type="InterPro" id="IPR036660">
    <property type="entry name" value="Fe-S_hydroAse_TtdB_cat_sf"/>
</dbReference>
<evidence type="ECO:0000313" key="15">
    <source>
        <dbReference type="Proteomes" id="UP001195914"/>
    </source>
</evidence>